<dbReference type="STRING" id="56449.XBLMG947_3793"/>
<dbReference type="EMBL" id="FLTX01000071">
    <property type="protein sequence ID" value="SBV52991.1"/>
    <property type="molecule type" value="Genomic_DNA"/>
</dbReference>
<evidence type="ECO:0000259" key="1">
    <source>
        <dbReference type="Pfam" id="PF02486"/>
    </source>
</evidence>
<dbReference type="AlphaFoldDB" id="A0A1C3NRI6"/>
<dbReference type="RefSeq" id="WP_065470131.1">
    <property type="nucleotide sequence ID" value="NZ_FLTX01000071.1"/>
</dbReference>
<feature type="domain" description="Replication initiation protein-like C-terminal" evidence="1">
    <location>
        <begin position="151"/>
        <end position="306"/>
    </location>
</feature>
<reference evidence="2 5" key="2">
    <citation type="submission" date="2016-08" db="EMBL/GenBank/DDBJ databases">
        <title>Evolution of the type three secretion system and type three effector repertoires in Xanthomonas.</title>
        <authorList>
            <person name="Merda D."/>
            <person name="Briand M."/>
            <person name="Bosis E."/>
            <person name="Rousseau C."/>
            <person name="Portier P."/>
            <person name="Jacques M.-A."/>
            <person name="Fischer-Le Saux M."/>
        </authorList>
    </citation>
    <scope>NUCLEOTIDE SEQUENCE [LARGE SCALE GENOMIC DNA]</scope>
    <source>
        <strain evidence="2 5">CFBP1976</strain>
    </source>
</reference>
<sequence>MTPLLALCLPFSPVAACNQTGAGPAEPGGPSSNTGQKSQTLAGLSEPIIDFCTLVLDSDKAVNLFKRMNAQQMVAYVFGTSSSIVAGPLADRLWNFRYQRSAMLIDETSSVCGRLGLSDDGEVMISLTGQGCSHVPSWPFVERIAEDLGAHLTRVDIAIDDHSGQIFDVEQFHDAYLEGAFTMNGRPPGAKHISDVGSNKGCSFYVGQKGHKELCIYEKGKQLGDPESEWVRCELRLYAKRINLPLDALSNPGKYFASAYTVLADLVVGELTRLQLKERTVNPSVKAMIEFIDTQAGTALRVMWNALNTRSPEYAVSVLQRYLSHDGVPGRFKNLQQLDLEVRISNQLDELFPDCA</sequence>
<gene>
    <name evidence="3" type="ORF">XBLMG947_3793</name>
    <name evidence="2" type="ORF">XbrCFBP1976_18670</name>
</gene>
<dbReference type="Proteomes" id="UP000239710">
    <property type="component" value="Unassembled WGS sequence"/>
</dbReference>
<dbReference type="InterPro" id="IPR003491">
    <property type="entry name" value="REP-like_C"/>
</dbReference>
<evidence type="ECO:0000313" key="3">
    <source>
        <dbReference type="EMBL" id="SBV52991.1"/>
    </source>
</evidence>
<organism evidence="3 4">
    <name type="scientific">Xanthomonas bromi</name>
    <dbReference type="NCBI Taxonomy" id="56449"/>
    <lineage>
        <taxon>Bacteria</taxon>
        <taxon>Pseudomonadati</taxon>
        <taxon>Pseudomonadota</taxon>
        <taxon>Gammaproteobacteria</taxon>
        <taxon>Lysobacterales</taxon>
        <taxon>Lysobacteraceae</taxon>
        <taxon>Xanthomonas</taxon>
    </lineage>
</organism>
<protein>
    <submittedName>
        <fullName evidence="3">Replication protein</fullName>
    </submittedName>
</protein>
<evidence type="ECO:0000313" key="4">
    <source>
        <dbReference type="Proteomes" id="UP000092503"/>
    </source>
</evidence>
<reference evidence="3 4" key="1">
    <citation type="submission" date="2016-06" db="EMBL/GenBank/DDBJ databases">
        <authorList>
            <person name="Kjaerup R.B."/>
            <person name="Dalgaard T.S."/>
            <person name="Juul-Madsen H.R."/>
        </authorList>
    </citation>
    <scope>NUCLEOTIDE SEQUENCE [LARGE SCALE GENOMIC DNA]</scope>
    <source>
        <strain evidence="3">LMG947</strain>
    </source>
</reference>
<evidence type="ECO:0000313" key="2">
    <source>
        <dbReference type="EMBL" id="PPV05116.1"/>
    </source>
</evidence>
<keyword evidence="5" id="KW-1185">Reference proteome</keyword>
<dbReference type="EMBL" id="MDCE01000037">
    <property type="protein sequence ID" value="PPV05116.1"/>
    <property type="molecule type" value="Genomic_DNA"/>
</dbReference>
<dbReference type="OrthoDB" id="9809126at2"/>
<dbReference type="Pfam" id="PF02486">
    <property type="entry name" value="Rep_trans"/>
    <property type="match status" value="1"/>
</dbReference>
<accession>A0A1C3NRI6</accession>
<evidence type="ECO:0000313" key="5">
    <source>
        <dbReference type="Proteomes" id="UP000239710"/>
    </source>
</evidence>
<dbReference type="Proteomes" id="UP000092503">
    <property type="component" value="Unassembled WGS sequence"/>
</dbReference>
<name>A0A1C3NRI6_9XANT</name>
<proteinExistence type="predicted"/>